<evidence type="ECO:0000313" key="1">
    <source>
        <dbReference type="EMBL" id="ABS63341.1"/>
    </source>
</evidence>
<gene>
    <name evidence="1" type="ordered locus">Plav_1722</name>
</gene>
<evidence type="ECO:0008006" key="3">
    <source>
        <dbReference type="Google" id="ProtNLM"/>
    </source>
</evidence>
<reference evidence="1 2" key="1">
    <citation type="journal article" date="2011" name="Stand. Genomic Sci.">
        <title>Complete genome sequence of Parvibaculum lavamentivorans type strain (DS-1(T)).</title>
        <authorList>
            <person name="Schleheck D."/>
            <person name="Weiss M."/>
            <person name="Pitluck S."/>
            <person name="Bruce D."/>
            <person name="Land M.L."/>
            <person name="Han S."/>
            <person name="Saunders E."/>
            <person name="Tapia R."/>
            <person name="Detter C."/>
            <person name="Brettin T."/>
            <person name="Han J."/>
            <person name="Woyke T."/>
            <person name="Goodwin L."/>
            <person name="Pennacchio L."/>
            <person name="Nolan M."/>
            <person name="Cook A.M."/>
            <person name="Kjelleberg S."/>
            <person name="Thomas T."/>
        </authorList>
    </citation>
    <scope>NUCLEOTIDE SEQUENCE [LARGE SCALE GENOMIC DNA]</scope>
    <source>
        <strain evidence="2">DS-1 / DSM 13023 / NCIMB 13966</strain>
    </source>
</reference>
<dbReference type="OrthoDB" id="287782at2"/>
<dbReference type="eggNOG" id="COG2128">
    <property type="taxonomic scope" value="Bacteria"/>
</dbReference>
<organism evidence="1 2">
    <name type="scientific">Parvibaculum lavamentivorans (strain DS-1 / DSM 13023 / NCIMB 13966)</name>
    <dbReference type="NCBI Taxonomy" id="402881"/>
    <lineage>
        <taxon>Bacteria</taxon>
        <taxon>Pseudomonadati</taxon>
        <taxon>Pseudomonadota</taxon>
        <taxon>Alphaproteobacteria</taxon>
        <taxon>Hyphomicrobiales</taxon>
        <taxon>Parvibaculaceae</taxon>
        <taxon>Parvibaculum</taxon>
    </lineage>
</organism>
<dbReference type="AlphaFoldDB" id="A7HTV8"/>
<sequence>MLKAFIERLIRQQEIATGESADFMRDIYGAAPGGFWRFVLFVPMSRFRPTLPLDAYCAVRIAAVHAEDCGPCLQTVINLLLAAGATPQVLRAAVAGDLAAMDERTRTAFEFARAIAARDIHADDLRPVIERWWGKAGITEIALAVASTRVFPTVKRAMGYAQSCQRVVIEGEETNARRREAAAA</sequence>
<dbReference type="EMBL" id="CP000774">
    <property type="protein sequence ID" value="ABS63341.1"/>
    <property type="molecule type" value="Genomic_DNA"/>
</dbReference>
<dbReference type="InterPro" id="IPR029032">
    <property type="entry name" value="AhpD-like"/>
</dbReference>
<dbReference type="Gene3D" id="1.20.1290.10">
    <property type="entry name" value="AhpD-like"/>
    <property type="match status" value="1"/>
</dbReference>
<accession>A7HTV8</accession>
<dbReference type="STRING" id="402881.Plav_1722"/>
<protein>
    <recommendedName>
        <fullName evidence="3">Carboxymuconolactone decarboxylase-like domain-containing protein</fullName>
    </recommendedName>
</protein>
<dbReference type="KEGG" id="pla:Plav_1722"/>
<dbReference type="RefSeq" id="WP_012110634.1">
    <property type="nucleotide sequence ID" value="NC_009719.1"/>
</dbReference>
<dbReference type="SUPFAM" id="SSF69118">
    <property type="entry name" value="AhpD-like"/>
    <property type="match status" value="1"/>
</dbReference>
<evidence type="ECO:0000313" key="2">
    <source>
        <dbReference type="Proteomes" id="UP000006377"/>
    </source>
</evidence>
<name>A7HTV8_PARL1</name>
<dbReference type="HOGENOM" id="CLU_127086_0_0_5"/>
<dbReference type="Proteomes" id="UP000006377">
    <property type="component" value="Chromosome"/>
</dbReference>
<keyword evidence="2" id="KW-1185">Reference proteome</keyword>
<proteinExistence type="predicted"/>